<proteinExistence type="predicted"/>
<dbReference type="EMBL" id="CAJOBC010001224">
    <property type="protein sequence ID" value="CAF3664862.1"/>
    <property type="molecule type" value="Genomic_DNA"/>
</dbReference>
<dbReference type="EMBL" id="CAJOBA010034796">
    <property type="protein sequence ID" value="CAF3992263.1"/>
    <property type="molecule type" value="Genomic_DNA"/>
</dbReference>
<keyword evidence="5" id="KW-1185">Reference proteome</keyword>
<gene>
    <name evidence="1" type="ORF">GPM918_LOCUS7470</name>
    <name evidence="2" type="ORF">OVA965_LOCUS23062</name>
    <name evidence="3" type="ORF">SRO942_LOCUS7470</name>
    <name evidence="4" type="ORF">TMI583_LOCUS23777</name>
</gene>
<dbReference type="Proteomes" id="UP000663829">
    <property type="component" value="Unassembled WGS sequence"/>
</dbReference>
<reference evidence="1" key="1">
    <citation type="submission" date="2021-02" db="EMBL/GenBank/DDBJ databases">
        <authorList>
            <person name="Nowell W R."/>
        </authorList>
    </citation>
    <scope>NUCLEOTIDE SEQUENCE</scope>
</reference>
<evidence type="ECO:0000313" key="2">
    <source>
        <dbReference type="EMBL" id="CAF1181042.1"/>
    </source>
</evidence>
<dbReference type="EMBL" id="CAJNOK010013268">
    <property type="protein sequence ID" value="CAF1181042.1"/>
    <property type="molecule type" value="Genomic_DNA"/>
</dbReference>
<organism evidence="1 5">
    <name type="scientific">Didymodactylos carnosus</name>
    <dbReference type="NCBI Taxonomy" id="1234261"/>
    <lineage>
        <taxon>Eukaryota</taxon>
        <taxon>Metazoa</taxon>
        <taxon>Spiralia</taxon>
        <taxon>Gnathifera</taxon>
        <taxon>Rotifera</taxon>
        <taxon>Eurotatoria</taxon>
        <taxon>Bdelloidea</taxon>
        <taxon>Philodinida</taxon>
        <taxon>Philodinidae</taxon>
        <taxon>Didymodactylos</taxon>
    </lineage>
</organism>
<sequence>MERYPPLSTFHSSISPIRKRILEIMKRRPSDPDDSHNYHVKRLHTGESSVAYTEQQQQQQQPFTAAQITTRVQKTKSAQQQPLKTIEEKKQIIKKVQIWLDTIGNYSPLTSNSKN</sequence>
<dbReference type="EMBL" id="CAJNOQ010001224">
    <property type="protein sequence ID" value="CAF0878255.1"/>
    <property type="molecule type" value="Genomic_DNA"/>
</dbReference>
<evidence type="ECO:0000313" key="3">
    <source>
        <dbReference type="EMBL" id="CAF3664862.1"/>
    </source>
</evidence>
<dbReference type="Proteomes" id="UP000681722">
    <property type="component" value="Unassembled WGS sequence"/>
</dbReference>
<evidence type="ECO:0000313" key="4">
    <source>
        <dbReference type="EMBL" id="CAF3992263.1"/>
    </source>
</evidence>
<evidence type="ECO:0000313" key="1">
    <source>
        <dbReference type="EMBL" id="CAF0878255.1"/>
    </source>
</evidence>
<comment type="caution">
    <text evidence="1">The sequence shown here is derived from an EMBL/GenBank/DDBJ whole genome shotgun (WGS) entry which is preliminary data.</text>
</comment>
<evidence type="ECO:0000313" key="5">
    <source>
        <dbReference type="Proteomes" id="UP000663829"/>
    </source>
</evidence>
<protein>
    <submittedName>
        <fullName evidence="1">Uncharacterized protein</fullName>
    </submittedName>
</protein>
<name>A0A813Y5J2_9BILA</name>
<accession>A0A813Y5J2</accession>
<dbReference type="AlphaFoldDB" id="A0A813Y5J2"/>
<dbReference type="Proteomes" id="UP000682733">
    <property type="component" value="Unassembled WGS sequence"/>
</dbReference>
<dbReference type="Proteomes" id="UP000677228">
    <property type="component" value="Unassembled WGS sequence"/>
</dbReference>